<dbReference type="InterPro" id="IPR007493">
    <property type="entry name" value="DUF538"/>
</dbReference>
<dbReference type="Gene3D" id="2.30.240.10">
    <property type="entry name" value="At5g01610-like"/>
    <property type="match status" value="1"/>
</dbReference>
<dbReference type="InterPro" id="IPR036758">
    <property type="entry name" value="At5g01610-like"/>
</dbReference>
<dbReference type="SUPFAM" id="SSF141562">
    <property type="entry name" value="At5g01610-like"/>
    <property type="match status" value="1"/>
</dbReference>
<evidence type="ECO:0000313" key="3">
    <source>
        <dbReference type="Proteomes" id="UP001408789"/>
    </source>
</evidence>
<keyword evidence="3" id="KW-1185">Reference proteome</keyword>
<keyword evidence="1" id="KW-0732">Signal</keyword>
<dbReference type="Pfam" id="PF04398">
    <property type="entry name" value="DUF538"/>
    <property type="match status" value="1"/>
</dbReference>
<dbReference type="PANTHER" id="PTHR31676">
    <property type="entry name" value="T31J12.3 PROTEIN-RELATED"/>
    <property type="match status" value="1"/>
</dbReference>
<protein>
    <submittedName>
        <fullName evidence="2">Uncharacterized protein</fullName>
    </submittedName>
</protein>
<organism evidence="2 3">
    <name type="scientific">Deinandra increscens subsp. villosa</name>
    <dbReference type="NCBI Taxonomy" id="3103831"/>
    <lineage>
        <taxon>Eukaryota</taxon>
        <taxon>Viridiplantae</taxon>
        <taxon>Streptophyta</taxon>
        <taxon>Embryophyta</taxon>
        <taxon>Tracheophyta</taxon>
        <taxon>Spermatophyta</taxon>
        <taxon>Magnoliopsida</taxon>
        <taxon>eudicotyledons</taxon>
        <taxon>Gunneridae</taxon>
        <taxon>Pentapetalae</taxon>
        <taxon>asterids</taxon>
        <taxon>campanulids</taxon>
        <taxon>Asterales</taxon>
        <taxon>Asteraceae</taxon>
        <taxon>Asteroideae</taxon>
        <taxon>Heliantheae alliance</taxon>
        <taxon>Madieae</taxon>
        <taxon>Madiinae</taxon>
        <taxon>Deinandra</taxon>
    </lineage>
</organism>
<feature type="signal peptide" evidence="1">
    <location>
        <begin position="1"/>
        <end position="22"/>
    </location>
</feature>
<comment type="caution">
    <text evidence="2">The sequence shown here is derived from an EMBL/GenBank/DDBJ whole genome shotgun (WGS) entry which is preliminary data.</text>
</comment>
<evidence type="ECO:0000256" key="1">
    <source>
        <dbReference type="SAM" id="SignalP"/>
    </source>
</evidence>
<name>A0AAP0DQD5_9ASTR</name>
<reference evidence="2 3" key="1">
    <citation type="submission" date="2024-04" db="EMBL/GenBank/DDBJ databases">
        <title>The reference genome of an endangered Asteraceae, Deinandra increscens subsp. villosa, native to the Central Coast of California.</title>
        <authorList>
            <person name="Guilliams M."/>
            <person name="Hasenstab-Lehman K."/>
            <person name="Meyer R."/>
            <person name="Mcevoy S."/>
        </authorList>
    </citation>
    <scope>NUCLEOTIDE SEQUENCE [LARGE SCALE GENOMIC DNA]</scope>
    <source>
        <tissue evidence="2">Leaf</tissue>
    </source>
</reference>
<dbReference type="EMBL" id="JBCNJP010000003">
    <property type="protein sequence ID" value="KAK9079041.1"/>
    <property type="molecule type" value="Genomic_DNA"/>
</dbReference>
<dbReference type="Proteomes" id="UP001408789">
    <property type="component" value="Unassembled WGS sequence"/>
</dbReference>
<accession>A0AAP0DQD5</accession>
<gene>
    <name evidence="2" type="ORF">SSX86_000710</name>
</gene>
<sequence length="167" mass="18592">MAASQMPLLLLTILTLTSSISAIPTIYDIAHQFGFPSGILPDSVTSYSTLPADDGESFNFVVFLDKPCYVEYDDGFLVYFDYKITGKITYGKITELKGLQGKKYLFWLTIEEIEVDGSSLKFTQYWPISVYSDIALFERIPTCKDKSLASCGGRSSHLISQLPVIAE</sequence>
<dbReference type="PANTHER" id="PTHR31676:SF71">
    <property type="entry name" value="EXPRESSED PROTEIN"/>
    <property type="match status" value="1"/>
</dbReference>
<evidence type="ECO:0000313" key="2">
    <source>
        <dbReference type="EMBL" id="KAK9079041.1"/>
    </source>
</evidence>
<proteinExistence type="predicted"/>
<dbReference type="AlphaFoldDB" id="A0AAP0DQD5"/>
<feature type="chain" id="PRO_5042905777" evidence="1">
    <location>
        <begin position="23"/>
        <end position="167"/>
    </location>
</feature>